<dbReference type="OrthoDB" id="9809792at2"/>
<dbReference type="InterPro" id="IPR006175">
    <property type="entry name" value="YjgF/YER057c/UK114"/>
</dbReference>
<dbReference type="Gene3D" id="3.30.1330.40">
    <property type="entry name" value="RutC-like"/>
    <property type="match status" value="1"/>
</dbReference>
<dbReference type="Pfam" id="PF01042">
    <property type="entry name" value="Ribonuc_L-PSP"/>
    <property type="match status" value="1"/>
</dbReference>
<dbReference type="Proteomes" id="UP000054870">
    <property type="component" value="Unassembled WGS sequence"/>
</dbReference>
<organism evidence="1 2">
    <name type="scientific">Caballeronia catudaia</name>
    <dbReference type="NCBI Taxonomy" id="1777136"/>
    <lineage>
        <taxon>Bacteria</taxon>
        <taxon>Pseudomonadati</taxon>
        <taxon>Pseudomonadota</taxon>
        <taxon>Betaproteobacteria</taxon>
        <taxon>Burkholderiales</taxon>
        <taxon>Burkholderiaceae</taxon>
        <taxon>Caballeronia</taxon>
    </lineage>
</organism>
<evidence type="ECO:0000313" key="1">
    <source>
        <dbReference type="EMBL" id="SAK76782.1"/>
    </source>
</evidence>
<sequence>MTKSTSRQSIIPPPFQAFYDTFHFSPATRVGDTIWVSGQVGIGPDMQAGEGMQAQARIAFESLKVVLETAGASLADVVELTTFHTDLRGEMEAFSTVKDAYFPTRYPSWTAVGVTQLALPELCIEIRAVAVASCGES</sequence>
<dbReference type="GO" id="GO:0019239">
    <property type="term" value="F:deaminase activity"/>
    <property type="evidence" value="ECO:0007669"/>
    <property type="project" value="TreeGrafter"/>
</dbReference>
<gene>
    <name evidence="1" type="ORF">AWB75_04426</name>
</gene>
<dbReference type="PANTHER" id="PTHR11803:SF44">
    <property type="entry name" value="RUTC FAMILY PROTEIN YJGH"/>
    <property type="match status" value="1"/>
</dbReference>
<dbReference type="InterPro" id="IPR038743">
    <property type="entry name" value="YjgH-like"/>
</dbReference>
<name>A0A158C376_9BURK</name>
<dbReference type="EMBL" id="FCOF02000022">
    <property type="protein sequence ID" value="SAK76782.1"/>
    <property type="molecule type" value="Genomic_DNA"/>
</dbReference>
<protein>
    <submittedName>
        <fullName evidence="1">Endoribonuclease L-PSP</fullName>
    </submittedName>
</protein>
<reference evidence="1" key="1">
    <citation type="submission" date="2016-01" db="EMBL/GenBank/DDBJ databases">
        <authorList>
            <person name="Peeters C."/>
        </authorList>
    </citation>
    <scope>NUCLEOTIDE SEQUENCE [LARGE SCALE GENOMIC DNA]</scope>
    <source>
        <strain evidence="1">LMG 29318</strain>
    </source>
</reference>
<dbReference type="CDD" id="cd02198">
    <property type="entry name" value="YjgH_like"/>
    <property type="match status" value="1"/>
</dbReference>
<dbReference type="RefSeq" id="WP_029672592.1">
    <property type="nucleotide sequence ID" value="NZ_FCOF02000022.1"/>
</dbReference>
<dbReference type="InterPro" id="IPR035959">
    <property type="entry name" value="RutC-like_sf"/>
</dbReference>
<dbReference type="PANTHER" id="PTHR11803">
    <property type="entry name" value="2-IMINOBUTANOATE/2-IMINOPROPANOATE DEAMINASE RIDA"/>
    <property type="match status" value="1"/>
</dbReference>
<comment type="caution">
    <text evidence="1">The sequence shown here is derived from an EMBL/GenBank/DDBJ whole genome shotgun (WGS) entry which is preliminary data.</text>
</comment>
<keyword evidence="2" id="KW-1185">Reference proteome</keyword>
<dbReference type="AlphaFoldDB" id="A0A158C376"/>
<accession>A0A158C376</accession>
<dbReference type="GO" id="GO:0005829">
    <property type="term" value="C:cytosol"/>
    <property type="evidence" value="ECO:0007669"/>
    <property type="project" value="TreeGrafter"/>
</dbReference>
<evidence type="ECO:0000313" key="2">
    <source>
        <dbReference type="Proteomes" id="UP000054870"/>
    </source>
</evidence>
<proteinExistence type="predicted"/>
<dbReference type="SUPFAM" id="SSF55298">
    <property type="entry name" value="YjgF-like"/>
    <property type="match status" value="1"/>
</dbReference>